<keyword evidence="3" id="KW-1185">Reference proteome</keyword>
<reference evidence="2 3" key="1">
    <citation type="journal article" date="2022" name="bioRxiv">
        <title>Genomics of Preaxostyla Flagellates Illuminates Evolutionary Transitions and the Path Towards Mitochondrial Loss.</title>
        <authorList>
            <person name="Novak L.V.F."/>
            <person name="Treitli S.C."/>
            <person name="Pyrih J."/>
            <person name="Halakuc P."/>
            <person name="Pipaliya S.V."/>
            <person name="Vacek V."/>
            <person name="Brzon O."/>
            <person name="Soukal P."/>
            <person name="Eme L."/>
            <person name="Dacks J.B."/>
            <person name="Karnkowska A."/>
            <person name="Elias M."/>
            <person name="Hampl V."/>
        </authorList>
    </citation>
    <scope>NUCLEOTIDE SEQUENCE [LARGE SCALE GENOMIC DNA]</scope>
    <source>
        <strain evidence="2">NAU3</strain>
        <tissue evidence="2">Gut</tissue>
    </source>
</reference>
<dbReference type="EMBL" id="JARBJD010000026">
    <property type="protein sequence ID" value="KAK2959895.1"/>
    <property type="molecule type" value="Genomic_DNA"/>
</dbReference>
<accession>A0ABQ9Y821</accession>
<organism evidence="2 3">
    <name type="scientific">Blattamonas nauphoetae</name>
    <dbReference type="NCBI Taxonomy" id="2049346"/>
    <lineage>
        <taxon>Eukaryota</taxon>
        <taxon>Metamonada</taxon>
        <taxon>Preaxostyla</taxon>
        <taxon>Oxymonadida</taxon>
        <taxon>Blattamonas</taxon>
    </lineage>
</organism>
<gene>
    <name evidence="2" type="ORF">BLNAU_5092</name>
</gene>
<feature type="compositionally biased region" description="Low complexity" evidence="1">
    <location>
        <begin position="239"/>
        <end position="250"/>
    </location>
</feature>
<proteinExistence type="predicted"/>
<dbReference type="Proteomes" id="UP001281761">
    <property type="component" value="Unassembled WGS sequence"/>
</dbReference>
<protein>
    <submittedName>
        <fullName evidence="2">Uncharacterized protein</fullName>
    </submittedName>
</protein>
<feature type="region of interest" description="Disordered" evidence="1">
    <location>
        <begin position="318"/>
        <end position="340"/>
    </location>
</feature>
<evidence type="ECO:0000313" key="2">
    <source>
        <dbReference type="EMBL" id="KAK2959895.1"/>
    </source>
</evidence>
<evidence type="ECO:0000256" key="1">
    <source>
        <dbReference type="SAM" id="MobiDB-lite"/>
    </source>
</evidence>
<feature type="region of interest" description="Disordered" evidence="1">
    <location>
        <begin position="181"/>
        <end position="218"/>
    </location>
</feature>
<sequence>MNRTDPISFNSSFSSTSPNSTISRSIFENIFLSLGVNANSDPSFSDDRVGCTCPSLIFRKTPFPIPTAEHNVESDDKPNEVDQNDKQFESVLFQMSTKSPPPLNPLRQLKKHVRDTLSFAVPINSARITPPSPSEEHDTNDVSVESDPITSDDPSPIHEHIADPTSDSAFPVHITSFRFTPFHNTSPPVCRNSDSPRISIPDSDEISVQSSDTDPLDTEINGEVRCEAEGSTAIETVESNSSTPNPSTTNGVVDCDERVTFSEASAKLPAPTEIAPDPDIVSVFIPSDSISMSFDSVERRDVSDASDFTITLPFFDQSDPPFSYPSNKLKHGRNACPHRE</sequence>
<name>A0ABQ9Y821_9EUKA</name>
<comment type="caution">
    <text evidence="2">The sequence shown here is derived from an EMBL/GenBank/DDBJ whole genome shotgun (WGS) entry which is preliminary data.</text>
</comment>
<feature type="region of interest" description="Disordered" evidence="1">
    <location>
        <begin position="125"/>
        <end position="167"/>
    </location>
</feature>
<feature type="region of interest" description="Disordered" evidence="1">
    <location>
        <begin position="1"/>
        <end position="20"/>
    </location>
</feature>
<feature type="region of interest" description="Disordered" evidence="1">
    <location>
        <begin position="234"/>
        <end position="253"/>
    </location>
</feature>
<evidence type="ECO:0000313" key="3">
    <source>
        <dbReference type="Proteomes" id="UP001281761"/>
    </source>
</evidence>